<evidence type="ECO:0000256" key="2">
    <source>
        <dbReference type="SAM" id="MobiDB-lite"/>
    </source>
</evidence>
<reference evidence="3" key="1">
    <citation type="journal article" date="2019" name="Sci. Rep.">
        <title>Draft genome of Tanacetum cinerariifolium, the natural source of mosquito coil.</title>
        <authorList>
            <person name="Yamashiro T."/>
            <person name="Shiraishi A."/>
            <person name="Satake H."/>
            <person name="Nakayama K."/>
        </authorList>
    </citation>
    <scope>NUCLEOTIDE SEQUENCE</scope>
</reference>
<dbReference type="EMBL" id="BKCJ010138206">
    <property type="protein sequence ID" value="GEX90790.1"/>
    <property type="molecule type" value="Genomic_DNA"/>
</dbReference>
<feature type="region of interest" description="Disordered" evidence="2">
    <location>
        <begin position="118"/>
        <end position="169"/>
    </location>
</feature>
<organism evidence="3">
    <name type="scientific">Tanacetum cinerariifolium</name>
    <name type="common">Dalmatian daisy</name>
    <name type="synonym">Chrysanthemum cinerariifolium</name>
    <dbReference type="NCBI Taxonomy" id="118510"/>
    <lineage>
        <taxon>Eukaryota</taxon>
        <taxon>Viridiplantae</taxon>
        <taxon>Streptophyta</taxon>
        <taxon>Embryophyta</taxon>
        <taxon>Tracheophyta</taxon>
        <taxon>Spermatophyta</taxon>
        <taxon>Magnoliopsida</taxon>
        <taxon>eudicotyledons</taxon>
        <taxon>Gunneridae</taxon>
        <taxon>Pentapetalae</taxon>
        <taxon>asterids</taxon>
        <taxon>campanulids</taxon>
        <taxon>Asterales</taxon>
        <taxon>Asteraceae</taxon>
        <taxon>Asteroideae</taxon>
        <taxon>Anthemideae</taxon>
        <taxon>Anthemidinae</taxon>
        <taxon>Tanacetum</taxon>
    </lineage>
</organism>
<name>A0A699HD14_TANCI</name>
<sequence length="589" mass="65765">MTEATIRDALRLADAERIDCLPNKEIFTELAKMGAQVGDLSSHSTKYSSPSLTQNVFANMRKVGKGFSRADTPLFEGMIVAYKVSEGASEVNVEDVPAAGVADEGAASVAVDDVPAAVDEPSIPSLTPPTQPPPPSQDLPSTSQVQPTPPQSLIVQPPSHPQQPQPSHDVEMSMDLLHTLLNTCTTLTRRVEHLEQDKIAQTLVNTSDDTVMDDVSKRGGIIANIDADEDAILKDAKDVVAIEKTGDELKPVEIQEVVEVVTTAKLTTKVVTAASATITAADTLIPAAIITVAAPTLTTAHSVARKRKGVKPQTEAQAKKNMMIYLRNMDGFKMDYFKGMSYDDIYLIFKKKFNSNVAFLEKTKEQMEEEDNKALKRISKSQEDKAAKKQKINEKATPLALKVPVVDYDIYTENNKPYYKIKRADARCISSNLEKSKKCSWFNEGKKLEAVRVLWCADYHIHYNAVDLASREEIFINKARCCEATKQKVEKSSYAKELEAKTTFELKALTEDVMELMNHKKAIKNEPKKVEEMYVWAMVCGLRRKNNITATWSVRSRSWKRMRVSQLHESQLCWCFEVEETNGKCIYVY</sequence>
<protein>
    <submittedName>
        <fullName evidence="3">Uncharacterized protein</fullName>
    </submittedName>
</protein>
<comment type="caution">
    <text evidence="3">The sequence shown here is derived from an EMBL/GenBank/DDBJ whole genome shotgun (WGS) entry which is preliminary data.</text>
</comment>
<dbReference type="AlphaFoldDB" id="A0A699HD14"/>
<evidence type="ECO:0000313" key="3">
    <source>
        <dbReference type="EMBL" id="GEX90790.1"/>
    </source>
</evidence>
<feature type="compositionally biased region" description="Pro residues" evidence="2">
    <location>
        <begin position="126"/>
        <end position="137"/>
    </location>
</feature>
<keyword evidence="1" id="KW-0175">Coiled coil</keyword>
<feature type="coiled-coil region" evidence="1">
    <location>
        <begin position="350"/>
        <end position="384"/>
    </location>
</feature>
<evidence type="ECO:0000256" key="1">
    <source>
        <dbReference type="SAM" id="Coils"/>
    </source>
</evidence>
<accession>A0A699HD14</accession>
<proteinExistence type="predicted"/>
<gene>
    <name evidence="3" type="ORF">Tci_362765</name>
</gene>